<dbReference type="PANTHER" id="PTHR12406">
    <property type="entry name" value="CALCIUM-INDEPENDENT PHOSPHOLIPASE A2 IPLA2 -RELATED"/>
    <property type="match status" value="1"/>
</dbReference>
<evidence type="ECO:0000256" key="2">
    <source>
        <dbReference type="PROSITE-ProRule" id="PRU01161"/>
    </source>
</evidence>
<keyword evidence="1 2" id="KW-0443">Lipid metabolism</keyword>
<dbReference type="GO" id="GO:0016020">
    <property type="term" value="C:membrane"/>
    <property type="evidence" value="ECO:0007669"/>
    <property type="project" value="TreeGrafter"/>
</dbReference>
<dbReference type="Proteomes" id="UP000245119">
    <property type="component" value="Linkage Group LG14"/>
</dbReference>
<feature type="region of interest" description="Disordered" evidence="3">
    <location>
        <begin position="44"/>
        <end position="124"/>
    </location>
</feature>
<protein>
    <recommendedName>
        <fullName evidence="4">PNPLA domain-containing protein</fullName>
    </recommendedName>
</protein>
<dbReference type="GO" id="GO:0005737">
    <property type="term" value="C:cytoplasm"/>
    <property type="evidence" value="ECO:0007669"/>
    <property type="project" value="TreeGrafter"/>
</dbReference>
<name>A0A2T7ND98_POMCA</name>
<dbReference type="PANTHER" id="PTHR12406:SF7">
    <property type="entry name" value="PATATIN-LIKE PHOSPHOLIPASE DOMAIN-CONTAINING PROTEIN 4"/>
    <property type="match status" value="1"/>
</dbReference>
<dbReference type="Gene3D" id="3.40.1090.10">
    <property type="entry name" value="Cytosolic phospholipase A2 catalytic domain"/>
    <property type="match status" value="1"/>
</dbReference>
<evidence type="ECO:0000313" key="5">
    <source>
        <dbReference type="EMBL" id="PVD19150.1"/>
    </source>
</evidence>
<feature type="short sequence motif" description="GXSXG" evidence="2">
    <location>
        <begin position="167"/>
        <end position="171"/>
    </location>
</feature>
<keyword evidence="6" id="KW-1185">Reference proteome</keyword>
<evidence type="ECO:0000259" key="4">
    <source>
        <dbReference type="PROSITE" id="PS51635"/>
    </source>
</evidence>
<feature type="active site" description="Nucleophile" evidence="2">
    <location>
        <position position="169"/>
    </location>
</feature>
<keyword evidence="2" id="KW-0442">Lipid degradation</keyword>
<dbReference type="SUPFAM" id="SSF52151">
    <property type="entry name" value="FabD/lysophospholipase-like"/>
    <property type="match status" value="1"/>
</dbReference>
<feature type="compositionally biased region" description="Basic residues" evidence="3">
    <location>
        <begin position="102"/>
        <end position="113"/>
    </location>
</feature>
<dbReference type="GO" id="GO:0019433">
    <property type="term" value="P:triglyceride catabolic process"/>
    <property type="evidence" value="ECO:0007669"/>
    <property type="project" value="TreeGrafter"/>
</dbReference>
<evidence type="ECO:0000256" key="1">
    <source>
        <dbReference type="ARBA" id="ARBA00023098"/>
    </source>
</evidence>
<sequence>MVAEHAGTDIDIFEGHIRPRSKSFTSVRSFKNLYRSEIDSALEEVQSHRVPSHHHTGGQQYPRDPHIHHHHKHHHSQEHNESAPVPEPEAENHPKSSSPTPRQHRHRSCRKASKQREKSSPTGVSDDMLVNLSFCGCGFLGMYHLGVASCLMKYGQSFLSRVDRVAGASAGALIGALLVTSPTQQKVELSKEAFIQLARGIRNKPMGALTPGYRLSDEVARLLDSILPVNAHELARGKLHVSLTHGKTRQNKLFSDFQSREELIEALVASCHIPFYSGAKLPMFRDKVYFDGGLSNNLVRFGEGRTITVSPFSGKQDIGPEDAHHKGFKGYYVNLHNQDLQVNFNNVRRMAHAFFPPRSYILHQYFELGHKDASRFLVREGLYEIPKPEDRKPMVYESSV</sequence>
<dbReference type="GO" id="GO:0005811">
    <property type="term" value="C:lipid droplet"/>
    <property type="evidence" value="ECO:0007669"/>
    <property type="project" value="TreeGrafter"/>
</dbReference>
<proteinExistence type="predicted"/>
<organism evidence="5 6">
    <name type="scientific">Pomacea canaliculata</name>
    <name type="common">Golden apple snail</name>
    <dbReference type="NCBI Taxonomy" id="400727"/>
    <lineage>
        <taxon>Eukaryota</taxon>
        <taxon>Metazoa</taxon>
        <taxon>Spiralia</taxon>
        <taxon>Lophotrochozoa</taxon>
        <taxon>Mollusca</taxon>
        <taxon>Gastropoda</taxon>
        <taxon>Caenogastropoda</taxon>
        <taxon>Architaenioglossa</taxon>
        <taxon>Ampullarioidea</taxon>
        <taxon>Ampullariidae</taxon>
        <taxon>Pomacea</taxon>
    </lineage>
</organism>
<dbReference type="EMBL" id="PZQS01000014">
    <property type="protein sequence ID" value="PVD19150.1"/>
    <property type="molecule type" value="Genomic_DNA"/>
</dbReference>
<dbReference type="GO" id="GO:0055088">
    <property type="term" value="P:lipid homeostasis"/>
    <property type="evidence" value="ECO:0007669"/>
    <property type="project" value="TreeGrafter"/>
</dbReference>
<accession>A0A2T7ND98</accession>
<dbReference type="Pfam" id="PF01734">
    <property type="entry name" value="Patatin"/>
    <property type="match status" value="1"/>
</dbReference>
<dbReference type="AlphaFoldDB" id="A0A2T7ND98"/>
<dbReference type="InterPro" id="IPR016035">
    <property type="entry name" value="Acyl_Trfase/lysoPLipase"/>
</dbReference>
<dbReference type="InterPro" id="IPR002641">
    <property type="entry name" value="PNPLA_dom"/>
</dbReference>
<feature type="domain" description="PNPLA" evidence="4">
    <location>
        <begin position="132"/>
        <end position="304"/>
    </location>
</feature>
<dbReference type="GO" id="GO:0004806">
    <property type="term" value="F:triacylglycerol lipase activity"/>
    <property type="evidence" value="ECO:0007669"/>
    <property type="project" value="TreeGrafter"/>
</dbReference>
<feature type="active site" description="Proton acceptor" evidence="2">
    <location>
        <position position="291"/>
    </location>
</feature>
<reference evidence="5 6" key="1">
    <citation type="submission" date="2018-04" db="EMBL/GenBank/DDBJ databases">
        <title>The genome of golden apple snail Pomacea canaliculata provides insight into stress tolerance and invasive adaptation.</title>
        <authorList>
            <person name="Liu C."/>
            <person name="Liu B."/>
            <person name="Ren Y."/>
            <person name="Zhang Y."/>
            <person name="Wang H."/>
            <person name="Li S."/>
            <person name="Jiang F."/>
            <person name="Yin L."/>
            <person name="Zhang G."/>
            <person name="Qian W."/>
            <person name="Fan W."/>
        </authorList>
    </citation>
    <scope>NUCLEOTIDE SEQUENCE [LARGE SCALE GENOMIC DNA]</scope>
    <source>
        <strain evidence="5">SZHN2017</strain>
        <tissue evidence="5">Muscle</tissue>
    </source>
</reference>
<dbReference type="PROSITE" id="PS51635">
    <property type="entry name" value="PNPLA"/>
    <property type="match status" value="1"/>
</dbReference>
<feature type="compositionally biased region" description="Basic residues" evidence="3">
    <location>
        <begin position="66"/>
        <end position="76"/>
    </location>
</feature>
<feature type="short sequence motif" description="GXGXXG" evidence="2">
    <location>
        <begin position="136"/>
        <end position="141"/>
    </location>
</feature>
<gene>
    <name evidence="5" type="ORF">C0Q70_21714</name>
</gene>
<evidence type="ECO:0000256" key="3">
    <source>
        <dbReference type="SAM" id="MobiDB-lite"/>
    </source>
</evidence>
<dbReference type="OrthoDB" id="197155at2759"/>
<dbReference type="InterPro" id="IPR033562">
    <property type="entry name" value="PLPL"/>
</dbReference>
<dbReference type="STRING" id="400727.A0A2T7ND98"/>
<comment type="caution">
    <text evidence="5">The sequence shown here is derived from an EMBL/GenBank/DDBJ whole genome shotgun (WGS) entry which is preliminary data.</text>
</comment>
<feature type="short sequence motif" description="DGA/G" evidence="2">
    <location>
        <begin position="291"/>
        <end position="293"/>
    </location>
</feature>
<keyword evidence="2" id="KW-0378">Hydrolase</keyword>
<evidence type="ECO:0000313" key="6">
    <source>
        <dbReference type="Proteomes" id="UP000245119"/>
    </source>
</evidence>